<comment type="caution">
    <text evidence="1">The sequence shown here is derived from an EMBL/GenBank/DDBJ whole genome shotgun (WGS) entry which is preliminary data.</text>
</comment>
<dbReference type="EMBL" id="BPLR01014003">
    <property type="protein sequence ID" value="GIY65551.1"/>
    <property type="molecule type" value="Genomic_DNA"/>
</dbReference>
<dbReference type="Proteomes" id="UP001054945">
    <property type="component" value="Unassembled WGS sequence"/>
</dbReference>
<reference evidence="1 2" key="1">
    <citation type="submission" date="2021-06" db="EMBL/GenBank/DDBJ databases">
        <title>Caerostris extrusa draft genome.</title>
        <authorList>
            <person name="Kono N."/>
            <person name="Arakawa K."/>
        </authorList>
    </citation>
    <scope>NUCLEOTIDE SEQUENCE [LARGE SCALE GENOMIC DNA]</scope>
</reference>
<evidence type="ECO:0000313" key="2">
    <source>
        <dbReference type="Proteomes" id="UP001054945"/>
    </source>
</evidence>
<dbReference type="AlphaFoldDB" id="A0AAV4V6I5"/>
<protein>
    <submittedName>
        <fullName evidence="1">Uncharacterized protein</fullName>
    </submittedName>
</protein>
<organism evidence="1 2">
    <name type="scientific">Caerostris extrusa</name>
    <name type="common">Bark spider</name>
    <name type="synonym">Caerostris bankana</name>
    <dbReference type="NCBI Taxonomy" id="172846"/>
    <lineage>
        <taxon>Eukaryota</taxon>
        <taxon>Metazoa</taxon>
        <taxon>Ecdysozoa</taxon>
        <taxon>Arthropoda</taxon>
        <taxon>Chelicerata</taxon>
        <taxon>Arachnida</taxon>
        <taxon>Araneae</taxon>
        <taxon>Araneomorphae</taxon>
        <taxon>Entelegynae</taxon>
        <taxon>Araneoidea</taxon>
        <taxon>Araneidae</taxon>
        <taxon>Caerostris</taxon>
    </lineage>
</organism>
<gene>
    <name evidence="1" type="ORF">CEXT_166501</name>
</gene>
<keyword evidence="2" id="KW-1185">Reference proteome</keyword>
<sequence>MGCLNTPTYHFHLAKPSWPRKTLSSMEKVQEYERPIRPNNSSRITQTYRRISDCLTERGDGRLVGHGTLPAKQNNYHHQQRGVGSLITGILHTPPRKGNNGDATIAAISSSRPFRGQVMLLLLFIFDASLFDDATICPFREIEEMSF</sequence>
<evidence type="ECO:0000313" key="1">
    <source>
        <dbReference type="EMBL" id="GIY65551.1"/>
    </source>
</evidence>
<accession>A0AAV4V6I5</accession>
<name>A0AAV4V6I5_CAEEX</name>
<proteinExistence type="predicted"/>